<dbReference type="EMBL" id="JAMYWD010000010">
    <property type="protein sequence ID" value="KAJ4959111.1"/>
    <property type="molecule type" value="Genomic_DNA"/>
</dbReference>
<organism evidence="2 3">
    <name type="scientific">Protea cynaroides</name>
    <dbReference type="NCBI Taxonomy" id="273540"/>
    <lineage>
        <taxon>Eukaryota</taxon>
        <taxon>Viridiplantae</taxon>
        <taxon>Streptophyta</taxon>
        <taxon>Embryophyta</taxon>
        <taxon>Tracheophyta</taxon>
        <taxon>Spermatophyta</taxon>
        <taxon>Magnoliopsida</taxon>
        <taxon>Proteales</taxon>
        <taxon>Proteaceae</taxon>
        <taxon>Protea</taxon>
    </lineage>
</organism>
<sequence length="100" mass="11284">MYNFMPRQTQSSLDLPASTNWINLNFVDFCEIDMFELADKKIAAKRLKKCGAYPSALTGSGHLSPTISQLAWDAQISQVPGRRDPYDDLLQQTNESSTRK</sequence>
<proteinExistence type="predicted"/>
<dbReference type="AlphaFoldDB" id="A0A9Q0H5R2"/>
<dbReference type="OrthoDB" id="2016140at2759"/>
<dbReference type="Proteomes" id="UP001141806">
    <property type="component" value="Unassembled WGS sequence"/>
</dbReference>
<comment type="caution">
    <text evidence="2">The sequence shown here is derived from an EMBL/GenBank/DDBJ whole genome shotgun (WGS) entry which is preliminary data.</text>
</comment>
<evidence type="ECO:0000313" key="3">
    <source>
        <dbReference type="Proteomes" id="UP001141806"/>
    </source>
</evidence>
<dbReference type="Pfam" id="PF17250">
    <property type="entry name" value="NDUFB11"/>
    <property type="match status" value="1"/>
</dbReference>
<protein>
    <submittedName>
        <fullName evidence="2">Uncharacterized protein</fullName>
    </submittedName>
</protein>
<reference evidence="2" key="1">
    <citation type="journal article" date="2023" name="Plant J.">
        <title>The genome of the king protea, Protea cynaroides.</title>
        <authorList>
            <person name="Chang J."/>
            <person name="Duong T.A."/>
            <person name="Schoeman C."/>
            <person name="Ma X."/>
            <person name="Roodt D."/>
            <person name="Barker N."/>
            <person name="Li Z."/>
            <person name="Van de Peer Y."/>
            <person name="Mizrachi E."/>
        </authorList>
    </citation>
    <scope>NUCLEOTIDE SEQUENCE</scope>
    <source>
        <tissue evidence="2">Young leaves</tissue>
    </source>
</reference>
<evidence type="ECO:0000313" key="2">
    <source>
        <dbReference type="EMBL" id="KAJ4959111.1"/>
    </source>
</evidence>
<dbReference type="PANTHER" id="PTHR37709">
    <property type="entry name" value="EXPRESSED PROTEIN"/>
    <property type="match status" value="1"/>
</dbReference>
<evidence type="ECO:0000256" key="1">
    <source>
        <dbReference type="SAM" id="MobiDB-lite"/>
    </source>
</evidence>
<name>A0A9Q0H5R2_9MAGN</name>
<keyword evidence="3" id="KW-1185">Reference proteome</keyword>
<gene>
    <name evidence="2" type="ORF">NE237_026222</name>
</gene>
<dbReference type="PANTHER" id="PTHR37709:SF1">
    <property type="entry name" value="EXPRESSED PROTEIN"/>
    <property type="match status" value="1"/>
</dbReference>
<feature type="region of interest" description="Disordered" evidence="1">
    <location>
        <begin position="79"/>
        <end position="100"/>
    </location>
</feature>
<dbReference type="InterPro" id="IPR035204">
    <property type="entry name" value="NDUFB11"/>
</dbReference>
<feature type="compositionally biased region" description="Polar residues" evidence="1">
    <location>
        <begin position="90"/>
        <end position="100"/>
    </location>
</feature>
<accession>A0A9Q0H5R2</accession>